<name>A0ACC3NQ65_9PEZI</name>
<dbReference type="EMBL" id="JAUTXU010000023">
    <property type="protein sequence ID" value="KAK3720146.1"/>
    <property type="molecule type" value="Genomic_DNA"/>
</dbReference>
<keyword evidence="2" id="KW-1185">Reference proteome</keyword>
<accession>A0ACC3NQ65</accession>
<comment type="caution">
    <text evidence="1">The sequence shown here is derived from an EMBL/GenBank/DDBJ whole genome shotgun (WGS) entry which is preliminary data.</text>
</comment>
<organism evidence="1 2">
    <name type="scientific">Vermiconidia calcicola</name>
    <dbReference type="NCBI Taxonomy" id="1690605"/>
    <lineage>
        <taxon>Eukaryota</taxon>
        <taxon>Fungi</taxon>
        <taxon>Dikarya</taxon>
        <taxon>Ascomycota</taxon>
        <taxon>Pezizomycotina</taxon>
        <taxon>Dothideomycetes</taxon>
        <taxon>Dothideomycetidae</taxon>
        <taxon>Mycosphaerellales</taxon>
        <taxon>Extremaceae</taxon>
        <taxon>Vermiconidia</taxon>
    </lineage>
</organism>
<gene>
    <name evidence="1" type="primary">mug86_1</name>
    <name evidence="1" type="ORF">LTR37_003970</name>
</gene>
<dbReference type="Proteomes" id="UP001281147">
    <property type="component" value="Unassembled WGS sequence"/>
</dbReference>
<sequence length="293" mass="31747">MATNTEQNAVNEMSKENGFHSHDHATTTAKQRKPYDYGGNPLAHINTGESARLPAFGGEFQPGLYKIDPNRKFANPAPLGLCGFALTTFVLSLINLNTRGISEPNIVIGAAFAYGGLCQLLAGMWEMAVGNTFGATALSSYGGFWIGTAIILTPGGFEIIHELELNGPLPFFYSFGFYLMGWFIFTFILLLCTLRSTVAFFLLFFTLDMAFLLLGIAYLLPFEGAPQAGCLKAGGVFGLLAAFLAWYNALAGIADSSNSFFVVPVAHFPWSDKGRQERGKVDNSDSRGDQTEV</sequence>
<protein>
    <submittedName>
        <fullName evidence="1">Meiotically up-regulated protein 86 protein</fullName>
    </submittedName>
</protein>
<reference evidence="1" key="1">
    <citation type="submission" date="2023-07" db="EMBL/GenBank/DDBJ databases">
        <title>Black Yeasts Isolated from many extreme environments.</title>
        <authorList>
            <person name="Coleine C."/>
            <person name="Stajich J.E."/>
            <person name="Selbmann L."/>
        </authorList>
    </citation>
    <scope>NUCLEOTIDE SEQUENCE</scope>
    <source>
        <strain evidence="1">CCFEE 5714</strain>
    </source>
</reference>
<evidence type="ECO:0000313" key="2">
    <source>
        <dbReference type="Proteomes" id="UP001281147"/>
    </source>
</evidence>
<evidence type="ECO:0000313" key="1">
    <source>
        <dbReference type="EMBL" id="KAK3720146.1"/>
    </source>
</evidence>
<proteinExistence type="predicted"/>